<reference evidence="1" key="2">
    <citation type="submission" date="2022-04" db="EMBL/GenBank/DDBJ databases">
        <authorList>
            <person name="Fokt H."/>
            <person name="Baines J."/>
        </authorList>
    </citation>
    <scope>NUCLEOTIDE SEQUENCE</scope>
    <source>
        <strain evidence="1">KH569_7</strain>
    </source>
</reference>
<comment type="caution">
    <text evidence="1">The sequence shown here is derived from an EMBL/GenBank/DDBJ whole genome shotgun (WGS) entry which is preliminary data.</text>
</comment>
<accession>A0A9X2NXV9</accession>
<organism evidence="1 2">
    <name type="scientific">Bacteroides muris</name>
    <name type="common">ex Fokt et al. 2023</name>
    <dbReference type="NCBI Taxonomy" id="2937417"/>
    <lineage>
        <taxon>Bacteria</taxon>
        <taxon>Pseudomonadati</taxon>
        <taxon>Bacteroidota</taxon>
        <taxon>Bacteroidia</taxon>
        <taxon>Bacteroidales</taxon>
        <taxon>Bacteroidaceae</taxon>
        <taxon>Bacteroides</taxon>
    </lineage>
</organism>
<dbReference type="Proteomes" id="UP001143810">
    <property type="component" value="Unassembled WGS sequence"/>
</dbReference>
<dbReference type="EMBL" id="JAMZEE010000001">
    <property type="protein sequence ID" value="MCR6506617.1"/>
    <property type="molecule type" value="Genomic_DNA"/>
</dbReference>
<proteinExistence type="predicted"/>
<dbReference type="AlphaFoldDB" id="A0A9X2NXV9"/>
<evidence type="ECO:0000313" key="1">
    <source>
        <dbReference type="EMBL" id="MCR6506617.1"/>
    </source>
</evidence>
<reference evidence="1" key="1">
    <citation type="journal article" date="2022" name="Arch. Microbiol.">
        <title>Bacteroides muris sp. nov. isolated from the cecum of wild-derived house mice.</title>
        <authorList>
            <person name="Fokt H."/>
            <person name="Unni R."/>
            <person name="Repnik U."/>
            <person name="Schmitz R.A."/>
            <person name="Bramkamp M."/>
            <person name="Baines J.F."/>
            <person name="Unterweger D."/>
        </authorList>
    </citation>
    <scope>NUCLEOTIDE SEQUENCE</scope>
    <source>
        <strain evidence="1">KH569_7</strain>
    </source>
</reference>
<name>A0A9X2NXV9_9BACE</name>
<dbReference type="RefSeq" id="WP_257939561.1">
    <property type="nucleotide sequence ID" value="NZ_JAMZEE010000001.1"/>
</dbReference>
<gene>
    <name evidence="1" type="ORF">M1B78_00170</name>
</gene>
<sequence>MKKTAKAIPDTTSPESAYILMDVVSENNLAGVITTGRDNGKLFVLHPLKIYVSLIKRQTKE</sequence>
<evidence type="ECO:0000313" key="2">
    <source>
        <dbReference type="Proteomes" id="UP001143810"/>
    </source>
</evidence>
<protein>
    <submittedName>
        <fullName evidence="1">Uncharacterized protein</fullName>
    </submittedName>
</protein>